<dbReference type="SMART" id="SM00501">
    <property type="entry name" value="BRIGHT"/>
    <property type="match status" value="1"/>
</dbReference>
<dbReference type="EMBL" id="JAAAXW010000195">
    <property type="protein sequence ID" value="KAF9540583.1"/>
    <property type="molecule type" value="Genomic_DNA"/>
</dbReference>
<evidence type="ECO:0000313" key="7">
    <source>
        <dbReference type="Proteomes" id="UP000723463"/>
    </source>
</evidence>
<dbReference type="InterPro" id="IPR036431">
    <property type="entry name" value="ARID_dom_sf"/>
</dbReference>
<feature type="region of interest" description="Disordered" evidence="3">
    <location>
        <begin position="214"/>
        <end position="259"/>
    </location>
</feature>
<dbReference type="GO" id="GO:0046872">
    <property type="term" value="F:metal ion binding"/>
    <property type="evidence" value="ECO:0007669"/>
    <property type="project" value="UniProtKB-KW"/>
</dbReference>
<dbReference type="GO" id="GO:0003677">
    <property type="term" value="F:DNA binding"/>
    <property type="evidence" value="ECO:0007669"/>
    <property type="project" value="InterPro"/>
</dbReference>
<dbReference type="PANTHER" id="PTHR10694:SF33">
    <property type="entry name" value="LYSINE-SPECIFIC DEMETHYLASE 5"/>
    <property type="match status" value="1"/>
</dbReference>
<dbReference type="Gene3D" id="1.10.150.60">
    <property type="entry name" value="ARID DNA-binding domain"/>
    <property type="match status" value="1"/>
</dbReference>
<dbReference type="InterPro" id="IPR001606">
    <property type="entry name" value="ARID_dom"/>
</dbReference>
<gene>
    <name evidence="6" type="ORF">EC957_003973</name>
</gene>
<feature type="domain" description="JmjN" evidence="5">
    <location>
        <begin position="48"/>
        <end position="89"/>
    </location>
</feature>
<keyword evidence="2" id="KW-0408">Iron</keyword>
<protein>
    <submittedName>
        <fullName evidence="6">Uncharacterized protein</fullName>
    </submittedName>
</protein>
<dbReference type="SUPFAM" id="SSF46774">
    <property type="entry name" value="ARID-like"/>
    <property type="match status" value="1"/>
</dbReference>
<keyword evidence="1" id="KW-0479">Metal-binding</keyword>
<evidence type="ECO:0000259" key="4">
    <source>
        <dbReference type="PROSITE" id="PS51011"/>
    </source>
</evidence>
<dbReference type="SMART" id="SM01014">
    <property type="entry name" value="ARID"/>
    <property type="match status" value="1"/>
</dbReference>
<organism evidence="6 7">
    <name type="scientific">Mortierella hygrophila</name>
    <dbReference type="NCBI Taxonomy" id="979708"/>
    <lineage>
        <taxon>Eukaryota</taxon>
        <taxon>Fungi</taxon>
        <taxon>Fungi incertae sedis</taxon>
        <taxon>Mucoromycota</taxon>
        <taxon>Mortierellomycotina</taxon>
        <taxon>Mortierellomycetes</taxon>
        <taxon>Mortierellales</taxon>
        <taxon>Mortierellaceae</taxon>
        <taxon>Mortierella</taxon>
    </lineage>
</organism>
<name>A0A9P6F214_9FUNG</name>
<dbReference type="PROSITE" id="PS51183">
    <property type="entry name" value="JMJN"/>
    <property type="match status" value="1"/>
</dbReference>
<dbReference type="CDD" id="cd16100">
    <property type="entry name" value="ARID"/>
    <property type="match status" value="1"/>
</dbReference>
<dbReference type="GO" id="GO:0005634">
    <property type="term" value="C:nucleus"/>
    <property type="evidence" value="ECO:0007669"/>
    <property type="project" value="TreeGrafter"/>
</dbReference>
<dbReference type="Pfam" id="PF02375">
    <property type="entry name" value="JmjN"/>
    <property type="match status" value="1"/>
</dbReference>
<dbReference type="InterPro" id="IPR003349">
    <property type="entry name" value="JmjN"/>
</dbReference>
<proteinExistence type="predicted"/>
<evidence type="ECO:0000259" key="5">
    <source>
        <dbReference type="PROSITE" id="PS51183"/>
    </source>
</evidence>
<dbReference type="PROSITE" id="PS51011">
    <property type="entry name" value="ARID"/>
    <property type="match status" value="1"/>
</dbReference>
<dbReference type="SMART" id="SM00545">
    <property type="entry name" value="JmjN"/>
    <property type="match status" value="1"/>
</dbReference>
<accession>A0A9P6F214</accession>
<evidence type="ECO:0000256" key="3">
    <source>
        <dbReference type="SAM" id="MobiDB-lite"/>
    </source>
</evidence>
<reference evidence="6" key="1">
    <citation type="journal article" date="2020" name="Fungal Divers.">
        <title>Resolving the Mortierellaceae phylogeny through synthesis of multi-gene phylogenetics and phylogenomics.</title>
        <authorList>
            <person name="Vandepol N."/>
            <person name="Liber J."/>
            <person name="Desiro A."/>
            <person name="Na H."/>
            <person name="Kennedy M."/>
            <person name="Barry K."/>
            <person name="Grigoriev I.V."/>
            <person name="Miller A.N."/>
            <person name="O'Donnell K."/>
            <person name="Stajich J.E."/>
            <person name="Bonito G."/>
        </authorList>
    </citation>
    <scope>NUCLEOTIDE SEQUENCE</scope>
    <source>
        <strain evidence="6">NRRL 2591</strain>
    </source>
</reference>
<evidence type="ECO:0000256" key="1">
    <source>
        <dbReference type="ARBA" id="ARBA00022723"/>
    </source>
</evidence>
<dbReference type="AlphaFoldDB" id="A0A9P6F214"/>
<keyword evidence="7" id="KW-1185">Reference proteome</keyword>
<dbReference type="GO" id="GO:0034647">
    <property type="term" value="F:histone H3K4me/H3K4me2/H3K4me3 demethylase activity"/>
    <property type="evidence" value="ECO:0007669"/>
    <property type="project" value="TreeGrafter"/>
</dbReference>
<dbReference type="PANTHER" id="PTHR10694">
    <property type="entry name" value="LYSINE-SPECIFIC DEMETHYLASE"/>
    <property type="match status" value="1"/>
</dbReference>
<dbReference type="FunFam" id="1.10.150.60:FF:000016">
    <property type="entry name" value="Putative Lysine-specific demethylase 5B"/>
    <property type="match status" value="1"/>
</dbReference>
<dbReference type="GO" id="GO:0000785">
    <property type="term" value="C:chromatin"/>
    <property type="evidence" value="ECO:0007669"/>
    <property type="project" value="TreeGrafter"/>
</dbReference>
<sequence length="275" mass="30923">MMKQAKHRPVQATHHKAPALDLSTVATTAPPENPSIHPPTRIFGLLEAPCFYPTVEQFTEPLKYIESIRPEAEKAGICKIIPPVGWKPTFALDSEMFRFKTRIQKLNSMEGETRTNLNYLEQLYKFHSQQGQPVLKIPQLDKRPIDLFRLKKEVTARGGYQKVTSAKKWAEIGRGLDYTRKQCTSLSNALKSAYIKVILPYEIYLSKQAKLAPEPPAQDAKKEPVDTSSNGKRASPSIPPTINLGPETRKSKRIKKDPVSYAGKSLTQVQIGFLL</sequence>
<dbReference type="GO" id="GO:0006355">
    <property type="term" value="P:regulation of DNA-templated transcription"/>
    <property type="evidence" value="ECO:0007669"/>
    <property type="project" value="TreeGrafter"/>
</dbReference>
<evidence type="ECO:0000313" key="6">
    <source>
        <dbReference type="EMBL" id="KAF9540583.1"/>
    </source>
</evidence>
<comment type="caution">
    <text evidence="6">The sequence shown here is derived from an EMBL/GenBank/DDBJ whole genome shotgun (WGS) entry which is preliminary data.</text>
</comment>
<evidence type="ECO:0000256" key="2">
    <source>
        <dbReference type="ARBA" id="ARBA00023004"/>
    </source>
</evidence>
<dbReference type="Pfam" id="PF01388">
    <property type="entry name" value="ARID"/>
    <property type="match status" value="1"/>
</dbReference>
<dbReference type="Proteomes" id="UP000723463">
    <property type="component" value="Unassembled WGS sequence"/>
</dbReference>
<feature type="domain" description="ARID" evidence="4">
    <location>
        <begin position="113"/>
        <end position="206"/>
    </location>
</feature>